<dbReference type="Proteomes" id="UP000001542">
    <property type="component" value="Unassembled WGS sequence"/>
</dbReference>
<dbReference type="KEGG" id="tva:4773544"/>
<dbReference type="InterPro" id="IPR035974">
    <property type="entry name" value="Rap/Ran-GAP_sf"/>
</dbReference>
<dbReference type="PROSITE" id="PS50085">
    <property type="entry name" value="RAPGAP"/>
    <property type="match status" value="1"/>
</dbReference>
<reference evidence="3" key="1">
    <citation type="submission" date="2006-10" db="EMBL/GenBank/DDBJ databases">
        <authorList>
            <person name="Amadeo P."/>
            <person name="Zhao Q."/>
            <person name="Wortman J."/>
            <person name="Fraser-Liggett C."/>
            <person name="Carlton J."/>
        </authorList>
    </citation>
    <scope>NUCLEOTIDE SEQUENCE</scope>
    <source>
        <strain evidence="3">G3</strain>
    </source>
</reference>
<dbReference type="VEuPathDB" id="TrichDB:TVAG_495560"/>
<dbReference type="SUPFAM" id="SSF48371">
    <property type="entry name" value="ARM repeat"/>
    <property type="match status" value="1"/>
</dbReference>
<dbReference type="InterPro" id="IPR016024">
    <property type="entry name" value="ARM-type_fold"/>
</dbReference>
<dbReference type="SMR" id="A2DVJ9"/>
<dbReference type="Pfam" id="PF02145">
    <property type="entry name" value="Rap_GAP"/>
    <property type="match status" value="1"/>
</dbReference>
<sequence>MSKTTRVKELSKLILTEPKDFSLDNFIHTELGTYFESLLTYLKVHHKPYQGKILKKTKCMSPEKIIKAITKIVTFFNPSILENAPLEVIAGCFTYLLHADTPEEIRTPCVQLYLNILAAIKPEWQQRMDAANVLIIPFIRYARTSGEINSFKKYTSKPDQEIIVFEKAKGTTKDCENNLIKTFQWINQNWPYDPKSICDFLYKYILSIIYHSIAEKAGYKESQYGFEDSVLENFHQQTLIFLQQAVESNLDLKPLFASDMFMTMSIQILAVTEQYNNTQNALRTLQIYDMILSNKDLLEQLSSVNLNLYLTVPYSAATISTKYLEKDCPESDRKELIDMILKVFISSFNMIYSCLQDEELYSYLHKFFDKFAPTPRIACYFYSAFVHRLILGRIKKERPWIFLMELARKHEIYAAISCKYAQLMGVFQIPTLLEFEIEDSISAASSFYSHRFRDPTPEKYDFFLNNAEDIIDHPNILVIQQLKSMWSPLDSFDEVFEGFPLPLPPISSISDDDFEILASNFITPFEIYEDEADQQSKHRLFGPIISFYDTIHLCSHLPSNIQYETTNVFPYSRHRLFTALLHESDPLILRRSMEVLTQIMSLHEVCAKLDADSLTAWYIIIITLLSRKEPELVEVASLAFERSIHYGCKGASMLLQVLISYLESKIIPANDSVIDILSSVPLFSTDQTLIPDIEKDLKQRISSKQELYRENTVQALTKPGKYMQTRHIKVISDLFDAAKDDKNLWDSYLCLVIPLLSDEMTQSKPNTTTIGLIMTALANAIKVQNLNAVNIVRSQLMVIPRMTECAPLQLNHFISTCVDFANEPAAIEGEPSWVNNFIEMVTSLFIYNYEAMRLDPCYPKFIKLLYSLMSNPKKDISKFAASLSKIISLYFGAFPFKNSILYPTSQTEVMDQENTIATRAGAILQFSTDEKTSNIEVVAQTAVGRFEWDFKPISGEFYTKQKEGEGVTMPQTKSTPTQVFNMQTQLEKSAGELIQGFEQDIGEIPLFDIKQEFTDEYKEYNEKFKQTTIDEKFEILRPHIEMQNRKASIVHGLGFMRANHLHDVKEIPPEQMLIFLHNLQKANYRFHEKYSVICVNPETNDDLSILGIQLEETSSQFQNFVTQLGWNLSSEGYVGPDAAQLDSDRTGNNVVFYADFAREVLFHILPSFNQEFSDQGQNFRKMYLHNVNVVIVWLTPGSKFDPPNIASANNLLFIVIHEKSDSPLFTVEFVMRMNFQVNGRSSISYIVRKEQLPDVIRGVCFQAQEQYDRSLPHWKRPITEISETLTEAISQSHSKNSKEYNCISSLMSTSALGMSRNASFVYTSGPL</sequence>
<dbReference type="InParanoid" id="A2DVJ9"/>
<dbReference type="RefSeq" id="XP_001327764.1">
    <property type="nucleotide sequence ID" value="XM_001327729.1"/>
</dbReference>
<feature type="domain" description="Rap-GAP" evidence="2">
    <location>
        <begin position="1076"/>
        <end position="1300"/>
    </location>
</feature>
<keyword evidence="4" id="KW-1185">Reference proteome</keyword>
<dbReference type="PANTHER" id="PTHR10063">
    <property type="entry name" value="TUBERIN"/>
    <property type="match status" value="1"/>
</dbReference>
<dbReference type="GO" id="GO:0005096">
    <property type="term" value="F:GTPase activator activity"/>
    <property type="evidence" value="ECO:0000318"/>
    <property type="project" value="GO_Central"/>
</dbReference>
<evidence type="ECO:0000259" key="2">
    <source>
        <dbReference type="PROSITE" id="PS50085"/>
    </source>
</evidence>
<dbReference type="VEuPathDB" id="TrichDB:TVAGG3_0275620"/>
<reference evidence="3" key="2">
    <citation type="journal article" date="2007" name="Science">
        <title>Draft genome sequence of the sexually transmitted pathogen Trichomonas vaginalis.</title>
        <authorList>
            <person name="Carlton J.M."/>
            <person name="Hirt R.P."/>
            <person name="Silva J.C."/>
            <person name="Delcher A.L."/>
            <person name="Schatz M."/>
            <person name="Zhao Q."/>
            <person name="Wortman J.R."/>
            <person name="Bidwell S.L."/>
            <person name="Alsmark U.C.M."/>
            <person name="Besteiro S."/>
            <person name="Sicheritz-Ponten T."/>
            <person name="Noel C.J."/>
            <person name="Dacks J.B."/>
            <person name="Foster P.G."/>
            <person name="Simillion C."/>
            <person name="Van de Peer Y."/>
            <person name="Miranda-Saavedra D."/>
            <person name="Barton G.J."/>
            <person name="Westrop G.D."/>
            <person name="Mueller S."/>
            <person name="Dessi D."/>
            <person name="Fiori P.L."/>
            <person name="Ren Q."/>
            <person name="Paulsen I."/>
            <person name="Zhang H."/>
            <person name="Bastida-Corcuera F.D."/>
            <person name="Simoes-Barbosa A."/>
            <person name="Brown M.T."/>
            <person name="Hayes R.D."/>
            <person name="Mukherjee M."/>
            <person name="Okumura C.Y."/>
            <person name="Schneider R."/>
            <person name="Smith A.J."/>
            <person name="Vanacova S."/>
            <person name="Villalvazo M."/>
            <person name="Haas B.J."/>
            <person name="Pertea M."/>
            <person name="Feldblyum T.V."/>
            <person name="Utterback T.R."/>
            <person name="Shu C.L."/>
            <person name="Osoegawa K."/>
            <person name="de Jong P.J."/>
            <person name="Hrdy I."/>
            <person name="Horvathova L."/>
            <person name="Zubacova Z."/>
            <person name="Dolezal P."/>
            <person name="Malik S.B."/>
            <person name="Logsdon J.M. Jr."/>
            <person name="Henze K."/>
            <person name="Gupta A."/>
            <person name="Wang C.C."/>
            <person name="Dunne R.L."/>
            <person name="Upcroft J.A."/>
            <person name="Upcroft P."/>
            <person name="White O."/>
            <person name="Salzberg S.L."/>
            <person name="Tang P."/>
            <person name="Chiu C.-H."/>
            <person name="Lee Y.-S."/>
            <person name="Embley T.M."/>
            <person name="Coombs G.H."/>
            <person name="Mottram J.C."/>
            <person name="Tachezy J."/>
            <person name="Fraser-Liggett C.M."/>
            <person name="Johnson P.J."/>
        </authorList>
    </citation>
    <scope>NUCLEOTIDE SEQUENCE [LARGE SCALE GENOMIC DNA]</scope>
    <source>
        <strain evidence="3">G3</strain>
    </source>
</reference>
<evidence type="ECO:0000256" key="1">
    <source>
        <dbReference type="ARBA" id="ARBA00022468"/>
    </source>
</evidence>
<name>A2DVJ9_TRIV3</name>
<gene>
    <name evidence="3" type="ORF">TVAG_495560</name>
</gene>
<dbReference type="InterPro" id="IPR000331">
    <property type="entry name" value="Rap/Ran_GAP_dom"/>
</dbReference>
<evidence type="ECO:0000313" key="4">
    <source>
        <dbReference type="Proteomes" id="UP000001542"/>
    </source>
</evidence>
<dbReference type="GO" id="GO:0005737">
    <property type="term" value="C:cytoplasm"/>
    <property type="evidence" value="ECO:0000318"/>
    <property type="project" value="GO_Central"/>
</dbReference>
<protein>
    <recommendedName>
        <fullName evidence="2">Rap-GAP domain-containing protein</fullName>
    </recommendedName>
</protein>
<keyword evidence="1" id="KW-0343">GTPase activation</keyword>
<dbReference type="STRING" id="5722.A2DVJ9"/>
<dbReference type="EMBL" id="DS113254">
    <property type="protein sequence ID" value="EAY15541.1"/>
    <property type="molecule type" value="Genomic_DNA"/>
</dbReference>
<dbReference type="SUPFAM" id="SSF111347">
    <property type="entry name" value="Rap/Ran-GAP"/>
    <property type="match status" value="1"/>
</dbReference>
<organism evidence="3 4">
    <name type="scientific">Trichomonas vaginalis (strain ATCC PRA-98 / G3)</name>
    <dbReference type="NCBI Taxonomy" id="412133"/>
    <lineage>
        <taxon>Eukaryota</taxon>
        <taxon>Metamonada</taxon>
        <taxon>Parabasalia</taxon>
        <taxon>Trichomonadida</taxon>
        <taxon>Trichomonadidae</taxon>
        <taxon>Trichomonas</taxon>
    </lineage>
</organism>
<dbReference type="Gene3D" id="3.40.50.11210">
    <property type="entry name" value="Rap/Ran-GAP"/>
    <property type="match status" value="1"/>
</dbReference>
<accession>A2DVJ9</accession>
<proteinExistence type="predicted"/>
<dbReference type="InterPro" id="IPR027107">
    <property type="entry name" value="Tuberin/Ral-act_asu"/>
</dbReference>
<evidence type="ECO:0000313" key="3">
    <source>
        <dbReference type="EMBL" id="EAY15541.1"/>
    </source>
</evidence>
<dbReference type="PANTHER" id="PTHR10063:SF11">
    <property type="entry name" value="RHO GTPASE-ACTIVATING PROTEIN CG5521-RELATED"/>
    <property type="match status" value="1"/>
</dbReference>
<dbReference type="GO" id="GO:0005634">
    <property type="term" value="C:nucleus"/>
    <property type="evidence" value="ECO:0007669"/>
    <property type="project" value="InterPro"/>
</dbReference>
<dbReference type="GO" id="GO:0051056">
    <property type="term" value="P:regulation of small GTPase mediated signal transduction"/>
    <property type="evidence" value="ECO:0007669"/>
    <property type="project" value="InterPro"/>
</dbReference>